<feature type="compositionally biased region" description="Pro residues" evidence="1">
    <location>
        <begin position="526"/>
        <end position="537"/>
    </location>
</feature>
<evidence type="ECO:0000313" key="2">
    <source>
        <dbReference type="EMBL" id="ACO65770.1"/>
    </source>
</evidence>
<dbReference type="AlphaFoldDB" id="C1EBR9"/>
<dbReference type="Proteomes" id="UP000002009">
    <property type="component" value="Chromosome 9"/>
</dbReference>
<dbReference type="EMBL" id="CP001329">
    <property type="protein sequence ID" value="ACO65770.1"/>
    <property type="molecule type" value="Genomic_DNA"/>
</dbReference>
<evidence type="ECO:0000256" key="1">
    <source>
        <dbReference type="SAM" id="MobiDB-lite"/>
    </source>
</evidence>
<dbReference type="GO" id="GO:0031902">
    <property type="term" value="C:late endosome membrane"/>
    <property type="evidence" value="ECO:0007669"/>
    <property type="project" value="TreeGrafter"/>
</dbReference>
<dbReference type="eggNOG" id="KOG2377">
    <property type="taxonomic scope" value="Eukaryota"/>
</dbReference>
<reference evidence="2 3" key="1">
    <citation type="journal article" date="2009" name="Science">
        <title>Green evolution and dynamic adaptations revealed by genomes of the marine picoeukaryotes Micromonas.</title>
        <authorList>
            <person name="Worden A.Z."/>
            <person name="Lee J.H."/>
            <person name="Mock T."/>
            <person name="Rouze P."/>
            <person name="Simmons M.P."/>
            <person name="Aerts A.L."/>
            <person name="Allen A.E."/>
            <person name="Cuvelier M.L."/>
            <person name="Derelle E."/>
            <person name="Everett M.V."/>
            <person name="Foulon E."/>
            <person name="Grimwood J."/>
            <person name="Gundlach H."/>
            <person name="Henrissat B."/>
            <person name="Napoli C."/>
            <person name="McDonald S.M."/>
            <person name="Parker M.S."/>
            <person name="Rombauts S."/>
            <person name="Salamov A."/>
            <person name="Von Dassow P."/>
            <person name="Badger J.H."/>
            <person name="Coutinho P.M."/>
            <person name="Demir E."/>
            <person name="Dubchak I."/>
            <person name="Gentemann C."/>
            <person name="Eikrem W."/>
            <person name="Gready J.E."/>
            <person name="John U."/>
            <person name="Lanier W."/>
            <person name="Lindquist E.A."/>
            <person name="Lucas S."/>
            <person name="Mayer K.F."/>
            <person name="Moreau H."/>
            <person name="Not F."/>
            <person name="Otillar R."/>
            <person name="Panaud O."/>
            <person name="Pangilinan J."/>
            <person name="Paulsen I."/>
            <person name="Piegu B."/>
            <person name="Poliakov A."/>
            <person name="Robbens S."/>
            <person name="Schmutz J."/>
            <person name="Toulza E."/>
            <person name="Wyss T."/>
            <person name="Zelensky A."/>
            <person name="Zhou K."/>
            <person name="Armbrust E.V."/>
            <person name="Bhattacharya D."/>
            <person name="Goodenough U.W."/>
            <person name="Van de Peer Y."/>
            <person name="Grigoriev I.V."/>
        </authorList>
    </citation>
    <scope>NUCLEOTIDE SEQUENCE [LARGE SCALE GENOMIC DNA]</scope>
    <source>
        <strain evidence="3">RCC299 / NOUM17</strain>
    </source>
</reference>
<dbReference type="GO" id="GO:0010506">
    <property type="term" value="P:regulation of autophagy"/>
    <property type="evidence" value="ECO:0007669"/>
    <property type="project" value="InterPro"/>
</dbReference>
<dbReference type="InParanoid" id="C1EBR9"/>
<organism evidence="2 3">
    <name type="scientific">Micromonas commoda (strain RCC299 / NOUM17 / CCMP2709)</name>
    <name type="common">Picoplanktonic green alga</name>
    <dbReference type="NCBI Taxonomy" id="296587"/>
    <lineage>
        <taxon>Eukaryota</taxon>
        <taxon>Viridiplantae</taxon>
        <taxon>Chlorophyta</taxon>
        <taxon>Mamiellophyceae</taxon>
        <taxon>Mamiellales</taxon>
        <taxon>Mamiellaceae</taxon>
        <taxon>Micromonas</taxon>
    </lineage>
</organism>
<proteinExistence type="predicted"/>
<feature type="compositionally biased region" description="Low complexity" evidence="1">
    <location>
        <begin position="36"/>
        <end position="50"/>
    </location>
</feature>
<dbReference type="InterPro" id="IPR040371">
    <property type="entry name" value="RMC1"/>
</dbReference>
<name>C1EBR9_MICCC</name>
<feature type="region of interest" description="Disordered" evidence="1">
    <location>
        <begin position="520"/>
        <end position="559"/>
    </location>
</feature>
<feature type="region of interest" description="Disordered" evidence="1">
    <location>
        <begin position="1"/>
        <end position="50"/>
    </location>
</feature>
<feature type="region of interest" description="Disordered" evidence="1">
    <location>
        <begin position="624"/>
        <end position="656"/>
    </location>
</feature>
<keyword evidence="3" id="KW-1185">Reference proteome</keyword>
<feature type="region of interest" description="Disordered" evidence="1">
    <location>
        <begin position="859"/>
        <end position="912"/>
    </location>
</feature>
<feature type="compositionally biased region" description="Basic and acidic residues" evidence="1">
    <location>
        <begin position="899"/>
        <end position="912"/>
    </location>
</feature>
<dbReference type="PANTHER" id="PTHR12897">
    <property type="entry name" value="COLON CANCER-ASSOCIATED PROTEIN MIC1"/>
    <property type="match status" value="1"/>
</dbReference>
<dbReference type="OrthoDB" id="513429at2759"/>
<dbReference type="GO" id="GO:0005765">
    <property type="term" value="C:lysosomal membrane"/>
    <property type="evidence" value="ECO:0007669"/>
    <property type="project" value="TreeGrafter"/>
</dbReference>
<dbReference type="GO" id="GO:0035658">
    <property type="term" value="C:Mon1-Ccz1 complex"/>
    <property type="evidence" value="ECO:0007669"/>
    <property type="project" value="InterPro"/>
</dbReference>
<gene>
    <name evidence="2" type="ORF">MICPUN_61167</name>
</gene>
<accession>C1EBR9</accession>
<dbReference type="RefSeq" id="XP_002504512.1">
    <property type="nucleotide sequence ID" value="XM_002504466.1"/>
</dbReference>
<evidence type="ECO:0000313" key="3">
    <source>
        <dbReference type="Proteomes" id="UP000002009"/>
    </source>
</evidence>
<dbReference type="GeneID" id="8246069"/>
<feature type="compositionally biased region" description="Polar residues" evidence="1">
    <location>
        <begin position="1"/>
        <end position="17"/>
    </location>
</feature>
<dbReference type="PANTHER" id="PTHR12897:SF4">
    <property type="entry name" value="REGULATOR OF MON1-CCZ1 COMPLEX"/>
    <property type="match status" value="1"/>
</dbReference>
<dbReference type="KEGG" id="mis:MICPUN_61167"/>
<feature type="region of interest" description="Disordered" evidence="1">
    <location>
        <begin position="399"/>
        <end position="432"/>
    </location>
</feature>
<protein>
    <submittedName>
        <fullName evidence="2">Uncharacterized protein</fullName>
    </submittedName>
</protein>
<feature type="region of interest" description="Disordered" evidence="1">
    <location>
        <begin position="808"/>
        <end position="839"/>
    </location>
</feature>
<dbReference type="OMA" id="VAMCARL"/>
<sequence length="912" mass="95227">MTSGREGSTTSGATTTPHVVLCDPPVTFARAEAPDDPSGANSSGAGSSGAPSFFFDEANDWVIAHEEDDDATTASLRCHPLPPRGLARAASGAAGAVPPRPVSIRVPRGPALDARVSPQWKPGLDRRDFRSAPRLVAIKRSDVAIDVYRVDVVDDGDDDDGVAARGGTQLSSARYELRRAGETILSFFWSLAPGVDLVVVTTRGLEQYALNAGCWDYVAEDDAAPAEPLALVSVGEKRMKGERPVGWCAYDFDSKLVVLGSGPGHARLNAWQFAATGAIKLPRFELPSSVAGMGLGSPPASPPSLSRSLRGEDVRLLTLYGRVFLAVADRPRGELVLHRVHRDAIVKERVANLSPMLLYTEGALPRGVPLNLSVVDNLLCVHASGSGFVSAIDVAQANSHEPNDENDDDDGGVRSGDLPGGEVKPLVATPSRIGGAPENVRGLTCVGADVVVDVATGRAWKLALDLRVASDVAGGGAGGDVAASVAFLQRRSQAPWAGEGLGLGFGDDGERGREIQLTRRGAATPPFSPPFSPPASPTPRRVVPPADASSRASFHAINDADESPRSLTLDAMRRALDRGGDNLGTLRSVFAAVCGSYVEARSRGAAAAAGARFRASFRARGGVVVGGEDDPSSPEPHRATPSSPRRRDIPPSSPAVSPSDAYALVFRPHVHALLVPGVVTGGRRVRRRALRAARAAVVEYLLAAEQSGASREFGAGRHLSSSGSSLGSSLGSSRGVAMCARLCVAASVALGEARRTSAWETLLVDAGYDDEEEEAADFLRRETSSVSIRGRCRGDDDADDCDADDCDAGDTERQAAGRGTAATVRIPARDGQSPVASNPAEAFASLAGRPVRLAAAHRWYEETSPGSLRGTPLGAKYRRAFDPDAGGSDGAGTDEEERGEVHPGDTDTTPRG</sequence>